<sequence>MMKVPPLTGLARNSRIDRVSRVMPYAYYPYLNDDAESYRDGGFDGNGYGWPQHRVQTLKYAVQLAAAWLEESRQLSKAASAIRNQNSLVPGAPGSGTLFDSEAAIKTLILHMNHLNAAFEAGAGVLDPSLKFVVSHALRSTRYERIGLSELADGAWTLQEKAFQAALEARPDDVRSLIASRTTGIAASLVHALDQYLEWPVSRLLNLMAPGFEALTAYGSSMEPYMQLQPSGLVVNHRG</sequence>
<evidence type="ECO:0000313" key="1">
    <source>
        <dbReference type="EMBL" id="MFC0396272.1"/>
    </source>
</evidence>
<keyword evidence="2" id="KW-1185">Reference proteome</keyword>
<accession>A0ABV6JKQ5</accession>
<organism evidence="1 2">
    <name type="scientific">Paenibacillus mendelii</name>
    <dbReference type="NCBI Taxonomy" id="206163"/>
    <lineage>
        <taxon>Bacteria</taxon>
        <taxon>Bacillati</taxon>
        <taxon>Bacillota</taxon>
        <taxon>Bacilli</taxon>
        <taxon>Bacillales</taxon>
        <taxon>Paenibacillaceae</taxon>
        <taxon>Paenibacillus</taxon>
    </lineage>
</organism>
<reference evidence="1 2" key="1">
    <citation type="submission" date="2024-09" db="EMBL/GenBank/DDBJ databases">
        <authorList>
            <person name="Sun Q."/>
            <person name="Mori K."/>
        </authorList>
    </citation>
    <scope>NUCLEOTIDE SEQUENCE [LARGE SCALE GENOMIC DNA]</scope>
    <source>
        <strain evidence="1 2">CCM 4839</strain>
    </source>
</reference>
<evidence type="ECO:0008006" key="3">
    <source>
        <dbReference type="Google" id="ProtNLM"/>
    </source>
</evidence>
<proteinExistence type="predicted"/>
<protein>
    <recommendedName>
        <fullName evidence="3">EcxA zinc-binding domain-containing protein</fullName>
    </recommendedName>
</protein>
<comment type="caution">
    <text evidence="1">The sequence shown here is derived from an EMBL/GenBank/DDBJ whole genome shotgun (WGS) entry which is preliminary data.</text>
</comment>
<name>A0ABV6JKQ5_9BACL</name>
<dbReference type="Proteomes" id="UP001589818">
    <property type="component" value="Unassembled WGS sequence"/>
</dbReference>
<dbReference type="EMBL" id="JBHLVF010000047">
    <property type="protein sequence ID" value="MFC0396272.1"/>
    <property type="molecule type" value="Genomic_DNA"/>
</dbReference>
<gene>
    <name evidence="1" type="ORF">ACFFJ8_33450</name>
</gene>
<evidence type="ECO:0000313" key="2">
    <source>
        <dbReference type="Proteomes" id="UP001589818"/>
    </source>
</evidence>
<dbReference type="RefSeq" id="WP_204816870.1">
    <property type="nucleotide sequence ID" value="NZ_JANHOF010000002.1"/>
</dbReference>